<dbReference type="InterPro" id="IPR013785">
    <property type="entry name" value="Aldolase_TIM"/>
</dbReference>
<dbReference type="GO" id="GO:0003824">
    <property type="term" value="F:catalytic activity"/>
    <property type="evidence" value="ECO:0007669"/>
    <property type="project" value="InterPro"/>
</dbReference>
<dbReference type="SUPFAM" id="SSF102114">
    <property type="entry name" value="Radical SAM enzymes"/>
    <property type="match status" value="1"/>
</dbReference>
<dbReference type="Gene3D" id="3.20.20.70">
    <property type="entry name" value="Aldolase class I"/>
    <property type="match status" value="1"/>
</dbReference>
<keyword evidence="6" id="KW-0411">Iron-sulfur</keyword>
<dbReference type="STRING" id="1302685.SAMN05444408_10746"/>
<evidence type="ECO:0000256" key="5">
    <source>
        <dbReference type="ARBA" id="ARBA00023004"/>
    </source>
</evidence>
<dbReference type="PANTHER" id="PTHR43787">
    <property type="entry name" value="FEMO COFACTOR BIOSYNTHESIS PROTEIN NIFB-RELATED"/>
    <property type="match status" value="1"/>
</dbReference>
<dbReference type="SFLD" id="SFLDG01067">
    <property type="entry name" value="SPASM/twitch_domain_containing"/>
    <property type="match status" value="1"/>
</dbReference>
<dbReference type="OrthoDB" id="9808591at2"/>
<dbReference type="AlphaFoldDB" id="A0A1M4Y0L5"/>
<dbReference type="RefSeq" id="WP_072884728.1">
    <property type="nucleotide sequence ID" value="NZ_FQVO01000007.1"/>
</dbReference>
<name>A0A1M4Y0L5_9FLAO</name>
<proteinExistence type="predicted"/>
<dbReference type="UniPathway" id="UPA00782"/>
<dbReference type="Proteomes" id="UP000184236">
    <property type="component" value="Unassembled WGS sequence"/>
</dbReference>
<dbReference type="InterPro" id="IPR007197">
    <property type="entry name" value="rSAM"/>
</dbReference>
<keyword evidence="4" id="KW-0479">Metal-binding</keyword>
<gene>
    <name evidence="8" type="ORF">SAMN05444408_10746</name>
</gene>
<accession>A0A1M4Y0L5</accession>
<evidence type="ECO:0000256" key="1">
    <source>
        <dbReference type="ARBA" id="ARBA00001966"/>
    </source>
</evidence>
<dbReference type="EMBL" id="FQVO01000007">
    <property type="protein sequence ID" value="SHE99210.1"/>
    <property type="molecule type" value="Genomic_DNA"/>
</dbReference>
<dbReference type="InterPro" id="IPR058240">
    <property type="entry name" value="rSAM_sf"/>
</dbReference>
<dbReference type="InterPro" id="IPR023885">
    <property type="entry name" value="4Fe4S-binding_SPASM_dom"/>
</dbReference>
<keyword evidence="3" id="KW-0949">S-adenosyl-L-methionine</keyword>
<dbReference type="Pfam" id="PF04055">
    <property type="entry name" value="Radical_SAM"/>
    <property type="match status" value="1"/>
</dbReference>
<sequence length="451" mass="52369">MKFKLSKYIHVLEDEDILAEHVILFSTRTSVSIEIKRELYEHIKNIEIHRIPDSILAKLIASEMYVPQDEDELQEVLTANIQDINNQDRYILSYTIQPSGNCQLGCHYCGQKHLNKVMSQEVLDLSYDRIIKKSTELKDTLKEINITWYGGEPLTGLSALTEFSSRLIKYCDENNLKYSSNVITNALNLKYSLFEKLVQDCRITNYQITVDGMKEFHDKRRYLKNGNESFDIIIQNIKNIVNTELYKEKAHFNIRCNVDSENKTNVLSFLDYLEEENILKNVSFYLAPIHDWGDNKATIKGISKQEFADLEIEVLMKLMEKDTFLKKDIVPPRNTKPCMVVSQTSEVFDAFGNVSTCWEVPYTPYYENTEYYSGNMLKDSNVNSENTIMRKWFSEIPTNDSWCKSCKFLPLCGGACPKDWKEGTPACPSFKFNIDDRLLLQRYVNETSLTV</sequence>
<evidence type="ECO:0000256" key="4">
    <source>
        <dbReference type="ARBA" id="ARBA00022723"/>
    </source>
</evidence>
<dbReference type="PANTHER" id="PTHR43787:SF3">
    <property type="entry name" value="ARYLSULFATASE REGULATORY PROTEIN"/>
    <property type="match status" value="1"/>
</dbReference>
<dbReference type="GO" id="GO:0051539">
    <property type="term" value="F:4 iron, 4 sulfur cluster binding"/>
    <property type="evidence" value="ECO:0007669"/>
    <property type="project" value="UniProtKB-KW"/>
</dbReference>
<evidence type="ECO:0000259" key="7">
    <source>
        <dbReference type="PROSITE" id="PS51918"/>
    </source>
</evidence>
<comment type="cofactor">
    <cofactor evidence="1">
        <name>[4Fe-4S] cluster</name>
        <dbReference type="ChEBI" id="CHEBI:49883"/>
    </cofactor>
</comment>
<feature type="domain" description="Radical SAM core" evidence="7">
    <location>
        <begin position="86"/>
        <end position="328"/>
    </location>
</feature>
<evidence type="ECO:0000256" key="6">
    <source>
        <dbReference type="ARBA" id="ARBA00023014"/>
    </source>
</evidence>
<evidence type="ECO:0000313" key="9">
    <source>
        <dbReference type="Proteomes" id="UP000184236"/>
    </source>
</evidence>
<evidence type="ECO:0000256" key="2">
    <source>
        <dbReference type="ARBA" id="ARBA00022485"/>
    </source>
</evidence>
<keyword evidence="9" id="KW-1185">Reference proteome</keyword>
<keyword evidence="5" id="KW-0408">Iron</keyword>
<protein>
    <recommendedName>
        <fullName evidence="7">Radical SAM core domain-containing protein</fullName>
    </recommendedName>
</protein>
<organism evidence="8 9">
    <name type="scientific">Chryseobacterium takakiae</name>
    <dbReference type="NCBI Taxonomy" id="1302685"/>
    <lineage>
        <taxon>Bacteria</taxon>
        <taxon>Pseudomonadati</taxon>
        <taxon>Bacteroidota</taxon>
        <taxon>Flavobacteriia</taxon>
        <taxon>Flavobacteriales</taxon>
        <taxon>Weeksellaceae</taxon>
        <taxon>Chryseobacterium group</taxon>
        <taxon>Chryseobacterium</taxon>
    </lineage>
</organism>
<dbReference type="GO" id="GO:0046872">
    <property type="term" value="F:metal ion binding"/>
    <property type="evidence" value="ECO:0007669"/>
    <property type="project" value="UniProtKB-KW"/>
</dbReference>
<evidence type="ECO:0000256" key="3">
    <source>
        <dbReference type="ARBA" id="ARBA00022691"/>
    </source>
</evidence>
<reference evidence="9" key="1">
    <citation type="submission" date="2016-11" db="EMBL/GenBank/DDBJ databases">
        <authorList>
            <person name="Varghese N."/>
            <person name="Submissions S."/>
        </authorList>
    </citation>
    <scope>NUCLEOTIDE SEQUENCE [LARGE SCALE GENOMIC DNA]</scope>
    <source>
        <strain evidence="9">DSM 26898</strain>
    </source>
</reference>
<keyword evidence="2" id="KW-0004">4Fe-4S</keyword>
<dbReference type="PROSITE" id="PS51918">
    <property type="entry name" value="RADICAL_SAM"/>
    <property type="match status" value="1"/>
</dbReference>
<evidence type="ECO:0000313" key="8">
    <source>
        <dbReference type="EMBL" id="SHE99210.1"/>
    </source>
</evidence>
<dbReference type="NCBIfam" id="TIGR04085">
    <property type="entry name" value="rSAM_more_4Fe4S"/>
    <property type="match status" value="1"/>
</dbReference>
<dbReference type="SFLD" id="SFLDS00029">
    <property type="entry name" value="Radical_SAM"/>
    <property type="match status" value="1"/>
</dbReference>